<dbReference type="AlphaFoldDB" id="A0A2A2K8L9"/>
<dbReference type="Gene3D" id="3.20.20.370">
    <property type="entry name" value="Glycoside hydrolase/deacetylase"/>
    <property type="match status" value="1"/>
</dbReference>
<accession>A0A2A2K8L9</accession>
<dbReference type="EMBL" id="LIAE01009355">
    <property type="protein sequence ID" value="PAV70129.1"/>
    <property type="molecule type" value="Genomic_DNA"/>
</dbReference>
<organism evidence="2 3">
    <name type="scientific">Diploscapter pachys</name>
    <dbReference type="NCBI Taxonomy" id="2018661"/>
    <lineage>
        <taxon>Eukaryota</taxon>
        <taxon>Metazoa</taxon>
        <taxon>Ecdysozoa</taxon>
        <taxon>Nematoda</taxon>
        <taxon>Chromadorea</taxon>
        <taxon>Rhabditida</taxon>
        <taxon>Rhabditina</taxon>
        <taxon>Rhabditomorpha</taxon>
        <taxon>Rhabditoidea</taxon>
        <taxon>Rhabditidae</taxon>
        <taxon>Diploscapter</taxon>
    </lineage>
</organism>
<name>A0A2A2K8L9_9BILA</name>
<evidence type="ECO:0000313" key="2">
    <source>
        <dbReference type="EMBL" id="PAV70129.1"/>
    </source>
</evidence>
<dbReference type="SUPFAM" id="SSF52266">
    <property type="entry name" value="SGNH hydrolase"/>
    <property type="match status" value="1"/>
</dbReference>
<dbReference type="PROSITE" id="PS51677">
    <property type="entry name" value="NODB"/>
    <property type="match status" value="1"/>
</dbReference>
<dbReference type="Proteomes" id="UP000218231">
    <property type="component" value="Unassembled WGS sequence"/>
</dbReference>
<evidence type="ECO:0000259" key="1">
    <source>
        <dbReference type="PROSITE" id="PS51677"/>
    </source>
</evidence>
<dbReference type="InterPro" id="IPR053140">
    <property type="entry name" value="GDSL_Rv0518-like"/>
</dbReference>
<dbReference type="STRING" id="2018661.A0A2A2K8L9"/>
<dbReference type="PANTHER" id="PTHR43784:SF2">
    <property type="entry name" value="GDSL-LIKE LIPASE_ACYLHYDROLASE, PUTATIVE (AFU_ORTHOLOGUE AFUA_2G00820)-RELATED"/>
    <property type="match status" value="1"/>
</dbReference>
<feature type="domain" description="NodB homology" evidence="1">
    <location>
        <begin position="435"/>
        <end position="660"/>
    </location>
</feature>
<protein>
    <recommendedName>
        <fullName evidence="1">NodB homology domain-containing protein</fullName>
    </recommendedName>
</protein>
<dbReference type="CDD" id="cd10960">
    <property type="entry name" value="CE4_NodB_like_1"/>
    <property type="match status" value="1"/>
</dbReference>
<sequence>MRAAWRDRERRTTMVTGGTLLLAGIAAAGWAQGPHWVPAWGSAQMVAAQAEADKLAALGPVTVRQIVHLSGGGTMVRVRLSNSAGTAPLRIDAAALGKGAPASAIVTANARLTFSGAPAVTIPAGADVYSDPLPLATKAGDDLTISLFFPDAPAPRTGHPGARATTFAARGNQTAATTLTDPQTIGGWWSLADVEVSGGGTTGTIVAIGDSITDGRGVRDDANTRWPDEFARRLSANRATAGLSVVNAGIGGNRVLLDGAGPNLLARFDRDVIDRPNVRAAIVLEGVNDLGTLTRDRPVDAATHRAMVTAITAAYRQIAARAHAHGIRLIGGTITPLVGNANYHAGPETEADRQAINRFIRTSGTFDAVVDFDAAVRDPAHPDRLLPAYDTGDHLHPNEAGYRAMAQAIPLSLFAERRILGAAAPITVGPRPPSRQIALTFDDLPAHGPLPIGDNRLRIAQRIIAALKAERAPAFGFYNGGFASDATAPQVVAAWRRAGLPIGNHSWSHGNLATTTAPAFLADVARNEPALAAAGKGSDWRWFRYPFLSEGKDMAQVGAVRAGLRAKGYRIAAVTMSFGDYGWNDAYARCVAKNDAAAITSLETSFLAAARAQALRSRALSQAALGRDIPYVLLMHLGAFDARMMPRLLAQYREMGFTFTTLQRAEADPFYAAATDLALPGPSPTLEAAAAAKGVPIPADAPLPPATLCT</sequence>
<gene>
    <name evidence="2" type="ORF">WR25_17273</name>
</gene>
<dbReference type="InterPro" id="IPR013830">
    <property type="entry name" value="SGNH_hydro"/>
</dbReference>
<dbReference type="Gene3D" id="3.40.50.1110">
    <property type="entry name" value="SGNH hydrolase"/>
    <property type="match status" value="1"/>
</dbReference>
<dbReference type="GO" id="GO:0005975">
    <property type="term" value="P:carbohydrate metabolic process"/>
    <property type="evidence" value="ECO:0007669"/>
    <property type="project" value="InterPro"/>
</dbReference>
<dbReference type="InterPro" id="IPR011330">
    <property type="entry name" value="Glyco_hydro/deAcase_b/a-brl"/>
</dbReference>
<dbReference type="CDD" id="cd01830">
    <property type="entry name" value="XynE_like"/>
    <property type="match status" value="1"/>
</dbReference>
<dbReference type="Pfam" id="PF01522">
    <property type="entry name" value="Polysacc_deac_1"/>
    <property type="match status" value="1"/>
</dbReference>
<comment type="caution">
    <text evidence="2">The sequence shown here is derived from an EMBL/GenBank/DDBJ whole genome shotgun (WGS) entry which is preliminary data.</text>
</comment>
<dbReference type="Pfam" id="PF13472">
    <property type="entry name" value="Lipase_GDSL_2"/>
    <property type="match status" value="1"/>
</dbReference>
<keyword evidence="3" id="KW-1185">Reference proteome</keyword>
<dbReference type="InterPro" id="IPR002509">
    <property type="entry name" value="NODB_dom"/>
</dbReference>
<proteinExistence type="predicted"/>
<evidence type="ECO:0000313" key="3">
    <source>
        <dbReference type="Proteomes" id="UP000218231"/>
    </source>
</evidence>
<dbReference type="PANTHER" id="PTHR43784">
    <property type="entry name" value="GDSL-LIKE LIPASE/ACYLHYDROLASE, PUTATIVE (AFU_ORTHOLOGUE AFUA_2G00820)-RELATED"/>
    <property type="match status" value="1"/>
</dbReference>
<dbReference type="GO" id="GO:0016810">
    <property type="term" value="F:hydrolase activity, acting on carbon-nitrogen (but not peptide) bonds"/>
    <property type="evidence" value="ECO:0007669"/>
    <property type="project" value="InterPro"/>
</dbReference>
<dbReference type="InterPro" id="IPR036514">
    <property type="entry name" value="SGNH_hydro_sf"/>
</dbReference>
<dbReference type="OrthoDB" id="10071171at2759"/>
<reference evidence="2 3" key="1">
    <citation type="journal article" date="2017" name="Curr. Biol.">
        <title>Genome architecture and evolution of a unichromosomal asexual nematode.</title>
        <authorList>
            <person name="Fradin H."/>
            <person name="Zegar C."/>
            <person name="Gutwein M."/>
            <person name="Lucas J."/>
            <person name="Kovtun M."/>
            <person name="Corcoran D."/>
            <person name="Baugh L.R."/>
            <person name="Kiontke K."/>
            <person name="Gunsalus K."/>
            <person name="Fitch D.H."/>
            <person name="Piano F."/>
        </authorList>
    </citation>
    <scope>NUCLEOTIDE SEQUENCE [LARGE SCALE GENOMIC DNA]</scope>
    <source>
        <strain evidence="2">PF1309</strain>
    </source>
</reference>
<dbReference type="SUPFAM" id="SSF88713">
    <property type="entry name" value="Glycoside hydrolase/deacetylase"/>
    <property type="match status" value="1"/>
</dbReference>